<evidence type="ECO:0000256" key="6">
    <source>
        <dbReference type="ARBA" id="ARBA00022737"/>
    </source>
</evidence>
<dbReference type="GO" id="GO:0019843">
    <property type="term" value="F:rRNA binding"/>
    <property type="evidence" value="ECO:0007669"/>
    <property type="project" value="UniProtKB-UniRule"/>
</dbReference>
<keyword evidence="6 13" id="KW-0677">Repeat</keyword>
<comment type="similarity">
    <text evidence="1 13">Belongs to the ABC transporter superfamily. ABCF family. Translational throttle EttA subfamily.</text>
</comment>
<dbReference type="PROSITE" id="PS00211">
    <property type="entry name" value="ABC_TRANSPORTER_1"/>
    <property type="match status" value="1"/>
</dbReference>
<dbReference type="EC" id="3.6.1.-" evidence="13"/>
<evidence type="ECO:0000256" key="12">
    <source>
        <dbReference type="ARBA" id="ARBA00022917"/>
    </source>
</evidence>
<dbReference type="InterPro" id="IPR022374">
    <property type="entry name" value="EttA"/>
</dbReference>
<dbReference type="FunFam" id="3.40.50.300:FF:000011">
    <property type="entry name" value="Putative ABC transporter ATP-binding component"/>
    <property type="match status" value="1"/>
</dbReference>
<dbReference type="GO" id="GO:0016887">
    <property type="term" value="F:ATP hydrolysis activity"/>
    <property type="evidence" value="ECO:0007669"/>
    <property type="project" value="UniProtKB-UniRule"/>
</dbReference>
<dbReference type="RefSeq" id="WP_027458257.1">
    <property type="nucleotide sequence ID" value="NZ_JARBJQ010000015.1"/>
</dbReference>
<evidence type="ECO:0000256" key="5">
    <source>
        <dbReference type="ARBA" id="ARBA00022730"/>
    </source>
</evidence>
<keyword evidence="5 13" id="KW-0699">rRNA-binding</keyword>
<dbReference type="EMBL" id="JABZMI010000252">
    <property type="protein sequence ID" value="MBF1165679.1"/>
    <property type="molecule type" value="Genomic_DNA"/>
</dbReference>
<evidence type="ECO:0000256" key="14">
    <source>
        <dbReference type="SAM" id="MobiDB-lite"/>
    </source>
</evidence>
<keyword evidence="3 13" id="KW-0963">Cytoplasm</keyword>
<dbReference type="InterPro" id="IPR003593">
    <property type="entry name" value="AAA+_ATPase"/>
</dbReference>
<evidence type="ECO:0000256" key="3">
    <source>
        <dbReference type="ARBA" id="ARBA00022490"/>
    </source>
</evidence>
<name>A0A930BTA5_9RHOO</name>
<feature type="region of interest" description="Arm" evidence="13">
    <location>
        <begin position="95"/>
        <end position="139"/>
    </location>
</feature>
<feature type="binding site" evidence="13">
    <location>
        <begin position="39"/>
        <end position="46"/>
    </location>
    <ligand>
        <name>ATP</name>
        <dbReference type="ChEBI" id="CHEBI:30616"/>
        <label>1</label>
    </ligand>
</feature>
<dbReference type="GO" id="GO:0000049">
    <property type="term" value="F:tRNA binding"/>
    <property type="evidence" value="ECO:0007669"/>
    <property type="project" value="UniProtKB-UniRule"/>
</dbReference>
<keyword evidence="4 13" id="KW-0820">tRNA-binding</keyword>
<dbReference type="InterPro" id="IPR003439">
    <property type="entry name" value="ABC_transporter-like_ATP-bd"/>
</dbReference>
<accession>A0A930BTA5</accession>
<keyword evidence="11 13" id="KW-0694">RNA-binding</keyword>
<dbReference type="HAMAP" id="MF_00847">
    <property type="entry name" value="EttA"/>
    <property type="match status" value="1"/>
</dbReference>
<dbReference type="Pfam" id="PF00005">
    <property type="entry name" value="ABC_tran"/>
    <property type="match status" value="2"/>
</dbReference>
<dbReference type="Proteomes" id="UP000718593">
    <property type="component" value="Unassembled WGS sequence"/>
</dbReference>
<reference evidence="16" key="1">
    <citation type="submission" date="2020-04" db="EMBL/GenBank/DDBJ databases">
        <title>Deep metagenomics examines the oral microbiome during advanced dental caries in children, revealing novel taxa and co-occurrences with host molecules.</title>
        <authorList>
            <person name="Baker J.L."/>
            <person name="Morton J.T."/>
            <person name="Dinis M."/>
            <person name="Alvarez R."/>
            <person name="Tran N.C."/>
            <person name="Knight R."/>
            <person name="Edlund A."/>
        </authorList>
    </citation>
    <scope>NUCLEOTIDE SEQUENCE</scope>
    <source>
        <strain evidence="16">JCVI_32_bin.24</strain>
    </source>
</reference>
<comment type="subcellular location">
    <subcellularLocation>
        <location evidence="13">Cytoplasm</location>
    </subcellularLocation>
    <text evidence="13">Associates with ribosomes and polysomes.</text>
</comment>
<dbReference type="InterPro" id="IPR027417">
    <property type="entry name" value="P-loop_NTPase"/>
</dbReference>
<evidence type="ECO:0000256" key="9">
    <source>
        <dbReference type="ARBA" id="ARBA00022840"/>
    </source>
</evidence>
<evidence type="ECO:0000313" key="16">
    <source>
        <dbReference type="EMBL" id="MBF1165679.1"/>
    </source>
</evidence>
<evidence type="ECO:0000256" key="7">
    <source>
        <dbReference type="ARBA" id="ARBA00022741"/>
    </source>
</evidence>
<feature type="domain" description="ABC transporter" evidence="15">
    <location>
        <begin position="323"/>
        <end position="549"/>
    </location>
</feature>
<dbReference type="NCBIfam" id="NF008775">
    <property type="entry name" value="PRK11819.1"/>
    <property type="match status" value="1"/>
</dbReference>
<dbReference type="AlphaFoldDB" id="A0A930BTA5"/>
<dbReference type="GO" id="GO:0043022">
    <property type="term" value="F:ribosome binding"/>
    <property type="evidence" value="ECO:0007669"/>
    <property type="project" value="UniProtKB-UniRule"/>
</dbReference>
<comment type="domain">
    <text evidence="13">The P-site tRNA interaction motif (PtIM domain) probably interacts with the P-site tRNA(fMet) as well as the 23S rRNA.</text>
</comment>
<dbReference type="SMART" id="SM00382">
    <property type="entry name" value="AAA"/>
    <property type="match status" value="2"/>
</dbReference>
<dbReference type="Gene3D" id="3.40.50.300">
    <property type="entry name" value="P-loop containing nucleotide triphosphate hydrolases"/>
    <property type="match status" value="2"/>
</dbReference>
<dbReference type="GO" id="GO:0045900">
    <property type="term" value="P:negative regulation of translational elongation"/>
    <property type="evidence" value="ECO:0007669"/>
    <property type="project" value="UniProtKB-UniRule"/>
</dbReference>
<keyword evidence="10 13" id="KW-0810">Translation regulation</keyword>
<dbReference type="PANTHER" id="PTHR43858">
    <property type="entry name" value="ENERGY-DEPENDENT TRANSLATIONAL THROTTLE PROTEIN ETTA"/>
    <property type="match status" value="1"/>
</dbReference>
<evidence type="ECO:0000313" key="17">
    <source>
        <dbReference type="Proteomes" id="UP000718593"/>
    </source>
</evidence>
<gene>
    <name evidence="13 16" type="primary">ettA</name>
    <name evidence="16" type="ORF">HXL68_11635</name>
</gene>
<feature type="region of interest" description="PtIM" evidence="13">
    <location>
        <begin position="241"/>
        <end position="321"/>
    </location>
</feature>
<evidence type="ECO:0000256" key="4">
    <source>
        <dbReference type="ARBA" id="ARBA00022555"/>
    </source>
</evidence>
<evidence type="ECO:0000256" key="10">
    <source>
        <dbReference type="ARBA" id="ARBA00022845"/>
    </source>
</evidence>
<dbReference type="PANTHER" id="PTHR43858:SF1">
    <property type="entry name" value="ABC TRANSPORTER-RELATED PROTEIN"/>
    <property type="match status" value="1"/>
</dbReference>
<dbReference type="CDD" id="cd03221">
    <property type="entry name" value="ABCF_EF-3"/>
    <property type="match status" value="2"/>
</dbReference>
<evidence type="ECO:0000256" key="8">
    <source>
        <dbReference type="ARBA" id="ARBA00022801"/>
    </source>
</evidence>
<evidence type="ECO:0000256" key="2">
    <source>
        <dbReference type="ARBA" id="ARBA00022475"/>
    </source>
</evidence>
<feature type="binding site" evidence="13">
    <location>
        <begin position="355"/>
        <end position="362"/>
    </location>
    <ligand>
        <name>ATP</name>
        <dbReference type="ChEBI" id="CHEBI:30616"/>
        <label>2</label>
    </ligand>
</feature>
<dbReference type="InterPro" id="IPR032781">
    <property type="entry name" value="ABC_tran_Xtn"/>
</dbReference>
<comment type="function">
    <text evidence="13">A translation factor that gates the progression of the 70S ribosomal initiation complex (IC, containing tRNA(fMet) in the P-site) into the translation elongation cycle by using a mechanism sensitive to the ATP/ADP ratio. Binds to the 70S ribosome E-site where it modulates the state of the translating ribosome during subunit translocation. ATP hydrolysis probably frees it from the ribosome, which can enter the elongation phase.</text>
</comment>
<feature type="domain" description="ABC transporter" evidence="15">
    <location>
        <begin position="6"/>
        <end position="258"/>
    </location>
</feature>
<dbReference type="SUPFAM" id="SSF52540">
    <property type="entry name" value="P-loop containing nucleoside triphosphate hydrolases"/>
    <property type="match status" value="2"/>
</dbReference>
<keyword evidence="7 13" id="KW-0547">Nucleotide-binding</keyword>
<protein>
    <recommendedName>
        <fullName evidence="13">Energy-dependent translational throttle protein EttA</fullName>
        <ecNumber evidence="13">3.6.1.-</ecNumber>
    </recommendedName>
    <alternativeName>
        <fullName evidence="13">Translational regulatory factor EttA</fullName>
    </alternativeName>
</protein>
<comment type="subunit">
    <text evidence="13">Monomer. Probably contacts ribosomal proteins L1, L5, L33 and S7, the 16S and 23S rRNA and the P-site containing tRNA(fMet).</text>
</comment>
<keyword evidence="8 13" id="KW-0378">Hydrolase</keyword>
<proteinExistence type="inferred from homology"/>
<feature type="compositionally biased region" description="Basic and acidic residues" evidence="14">
    <location>
        <begin position="533"/>
        <end position="543"/>
    </location>
</feature>
<evidence type="ECO:0000256" key="11">
    <source>
        <dbReference type="ARBA" id="ARBA00022884"/>
    </source>
</evidence>
<dbReference type="FunFam" id="3.40.50.300:FF:000183">
    <property type="entry name" value="ABC transporter ATP-binding protein yjjK"/>
    <property type="match status" value="1"/>
</dbReference>
<comment type="caution">
    <text evidence="16">The sequence shown here is derived from an EMBL/GenBank/DDBJ whole genome shotgun (WGS) entry which is preliminary data.</text>
</comment>
<dbReference type="GO" id="GO:0006412">
    <property type="term" value="P:translation"/>
    <property type="evidence" value="ECO:0007669"/>
    <property type="project" value="UniProtKB-KW"/>
</dbReference>
<evidence type="ECO:0000256" key="1">
    <source>
        <dbReference type="ARBA" id="ARBA00005868"/>
    </source>
</evidence>
<keyword evidence="12 13" id="KW-0648">Protein biosynthesis</keyword>
<dbReference type="GO" id="GO:0005524">
    <property type="term" value="F:ATP binding"/>
    <property type="evidence" value="ECO:0007669"/>
    <property type="project" value="UniProtKB-UniRule"/>
</dbReference>
<sequence length="554" mass="61938">MAQYVMSMLRVSKVVPPKRQIIKDISLSFFPGAKIGLLGLNGAGKSTVLKIMAGVEKEYDGEVQWQPNISIGYLPQEPQLDPEKTVREEIESALGEVMQAQAKLDEVYAAYADPDADFDKLAEEQARLEAIIATAGSDTEHQMEIAADALRLPPWEAKIGVLSGGEKRRVALAKLLLSKPDMLLLDEPTNHLDAESVEWLEQFLVRFPGTVVAVTHDRYFLDNAAEWILELDRGEGIPWKGNYSSWLEQKEARLETENKQIDAHMKAMKQELEWVRSNPKARQAKSKARLARFEEMSSHEYQKRNETQEIFIPVGERLGDQVIEFNGVTKSFGDKLLMDNVSFTIPPGAIVGIIGPNGAGKSTLFKMITGQQQPDAGEVKIGQTVKMAYVDQSRDCLDGNKTVFEELAQGSDILQIGKFEMPSRAYIGRFNFKGADQGKLVGNLSGGERGRLHLAKTLMAGGNVLLLDEPSNDLDVETLRALEDALLEFPGCALVISHDRWFLDRICTHILAAEGDSQWTFFPGNYQEYEEDKRKRLGEEGAKPKRIRYKPITR</sequence>
<dbReference type="Pfam" id="PF12848">
    <property type="entry name" value="ABC_tran_Xtn"/>
    <property type="match status" value="1"/>
</dbReference>
<evidence type="ECO:0000256" key="13">
    <source>
        <dbReference type="HAMAP-Rule" id="MF_00847"/>
    </source>
</evidence>
<comment type="domain">
    <text evidence="13">The arm domain is inserted in the first ABC transporter domain. Probably contacts ribosomal protein L1.</text>
</comment>
<evidence type="ECO:0000259" key="15">
    <source>
        <dbReference type="PROSITE" id="PS50893"/>
    </source>
</evidence>
<feature type="compositionally biased region" description="Basic residues" evidence="14">
    <location>
        <begin position="544"/>
        <end position="554"/>
    </location>
</feature>
<organism evidence="16 17">
    <name type="scientific">Dechloromonas agitata</name>
    <dbReference type="NCBI Taxonomy" id="73030"/>
    <lineage>
        <taxon>Bacteria</taxon>
        <taxon>Pseudomonadati</taxon>
        <taxon>Pseudomonadota</taxon>
        <taxon>Betaproteobacteria</taxon>
        <taxon>Rhodocyclales</taxon>
        <taxon>Azonexaceae</taxon>
        <taxon>Dechloromonas</taxon>
    </lineage>
</organism>
<keyword evidence="2" id="KW-0472">Membrane</keyword>
<keyword evidence="9 13" id="KW-0067">ATP-binding</keyword>
<dbReference type="PROSITE" id="PS50893">
    <property type="entry name" value="ABC_TRANSPORTER_2"/>
    <property type="match status" value="2"/>
</dbReference>
<feature type="region of interest" description="Disordered" evidence="14">
    <location>
        <begin position="533"/>
        <end position="554"/>
    </location>
</feature>
<comment type="catalytic activity">
    <reaction evidence="13">
        <text>ATP + H2O = ADP + phosphate + H(+)</text>
        <dbReference type="Rhea" id="RHEA:13065"/>
        <dbReference type="ChEBI" id="CHEBI:15377"/>
        <dbReference type="ChEBI" id="CHEBI:15378"/>
        <dbReference type="ChEBI" id="CHEBI:30616"/>
        <dbReference type="ChEBI" id="CHEBI:43474"/>
        <dbReference type="ChEBI" id="CHEBI:456216"/>
    </reaction>
</comment>
<dbReference type="GO" id="GO:0005737">
    <property type="term" value="C:cytoplasm"/>
    <property type="evidence" value="ECO:0007669"/>
    <property type="project" value="UniProtKB-SubCell"/>
</dbReference>
<dbReference type="InterPro" id="IPR017871">
    <property type="entry name" value="ABC_transporter-like_CS"/>
</dbReference>
<keyword evidence="2" id="KW-1003">Cell membrane</keyword>
<dbReference type="NCBIfam" id="TIGR03719">
    <property type="entry name" value="ABC_ABC_ChvD"/>
    <property type="match status" value="1"/>
</dbReference>